<protein>
    <submittedName>
        <fullName evidence="2">Uncharacterized protein</fullName>
    </submittedName>
</protein>
<name>A0A2I0IE64_PUNGR</name>
<feature type="region of interest" description="Disordered" evidence="1">
    <location>
        <begin position="1"/>
        <end position="64"/>
    </location>
</feature>
<comment type="caution">
    <text evidence="2">The sequence shown here is derived from an EMBL/GenBank/DDBJ whole genome shotgun (WGS) entry which is preliminary data.</text>
</comment>
<sequence>MKGRGRQSATTTPPPRSPVPTKDAAYLGGGVGVADWRPRTPNRPRTSRRSPINSRFEAANQRPRSLHRGTLKPLLKYGLIAPFPELPVGNWCMP</sequence>
<evidence type="ECO:0000313" key="3">
    <source>
        <dbReference type="Proteomes" id="UP000233551"/>
    </source>
</evidence>
<reference evidence="2 3" key="1">
    <citation type="submission" date="2017-11" db="EMBL/GenBank/DDBJ databases">
        <title>De-novo sequencing of pomegranate (Punica granatum L.) genome.</title>
        <authorList>
            <person name="Akparov Z."/>
            <person name="Amiraslanov A."/>
            <person name="Hajiyeva S."/>
            <person name="Abbasov M."/>
            <person name="Kaur K."/>
            <person name="Hamwieh A."/>
            <person name="Solovyev V."/>
            <person name="Salamov A."/>
            <person name="Braich B."/>
            <person name="Kosarev P."/>
            <person name="Mahmoud A."/>
            <person name="Hajiyev E."/>
            <person name="Babayeva S."/>
            <person name="Izzatullayeva V."/>
            <person name="Mammadov A."/>
            <person name="Mammadov A."/>
            <person name="Sharifova S."/>
            <person name="Ojaghi J."/>
            <person name="Eynullazada K."/>
            <person name="Bayramov B."/>
            <person name="Abdulazimova A."/>
            <person name="Shahmuradov I."/>
        </authorList>
    </citation>
    <scope>NUCLEOTIDE SEQUENCE [LARGE SCALE GENOMIC DNA]</scope>
    <source>
        <strain evidence="3">cv. AG2017</strain>
        <tissue evidence="2">Leaf</tissue>
    </source>
</reference>
<dbReference type="Proteomes" id="UP000233551">
    <property type="component" value="Unassembled WGS sequence"/>
</dbReference>
<dbReference type="AlphaFoldDB" id="A0A2I0IE64"/>
<evidence type="ECO:0000313" key="2">
    <source>
        <dbReference type="EMBL" id="PKI42288.1"/>
    </source>
</evidence>
<keyword evidence="3" id="KW-1185">Reference proteome</keyword>
<gene>
    <name evidence="2" type="ORF">CRG98_037318</name>
</gene>
<proteinExistence type="predicted"/>
<accession>A0A2I0IE64</accession>
<evidence type="ECO:0000256" key="1">
    <source>
        <dbReference type="SAM" id="MobiDB-lite"/>
    </source>
</evidence>
<organism evidence="2 3">
    <name type="scientific">Punica granatum</name>
    <name type="common">Pomegranate</name>
    <dbReference type="NCBI Taxonomy" id="22663"/>
    <lineage>
        <taxon>Eukaryota</taxon>
        <taxon>Viridiplantae</taxon>
        <taxon>Streptophyta</taxon>
        <taxon>Embryophyta</taxon>
        <taxon>Tracheophyta</taxon>
        <taxon>Spermatophyta</taxon>
        <taxon>Magnoliopsida</taxon>
        <taxon>eudicotyledons</taxon>
        <taxon>Gunneridae</taxon>
        <taxon>Pentapetalae</taxon>
        <taxon>rosids</taxon>
        <taxon>malvids</taxon>
        <taxon>Myrtales</taxon>
        <taxon>Lythraceae</taxon>
        <taxon>Punica</taxon>
    </lineage>
</organism>
<dbReference type="EMBL" id="PGOL01003211">
    <property type="protein sequence ID" value="PKI42288.1"/>
    <property type="molecule type" value="Genomic_DNA"/>
</dbReference>